<comment type="caution">
    <text evidence="1">The sequence shown here is derived from an EMBL/GenBank/DDBJ whole genome shotgun (WGS) entry which is preliminary data.</text>
</comment>
<accession>A0A6A5A429</accession>
<name>A0A6A5A429_APHAT</name>
<dbReference type="VEuPathDB" id="FungiDB:H257_08498"/>
<dbReference type="AlphaFoldDB" id="A0A6A5A429"/>
<dbReference type="EMBL" id="VJMI01015715">
    <property type="protein sequence ID" value="KAF0724579.1"/>
    <property type="molecule type" value="Genomic_DNA"/>
</dbReference>
<proteinExistence type="predicted"/>
<evidence type="ECO:0000313" key="1">
    <source>
        <dbReference type="EMBL" id="KAF0724579.1"/>
    </source>
</evidence>
<organism evidence="1 2">
    <name type="scientific">Aphanomyces astaci</name>
    <name type="common">Crayfish plague agent</name>
    <dbReference type="NCBI Taxonomy" id="112090"/>
    <lineage>
        <taxon>Eukaryota</taxon>
        <taxon>Sar</taxon>
        <taxon>Stramenopiles</taxon>
        <taxon>Oomycota</taxon>
        <taxon>Saprolegniomycetes</taxon>
        <taxon>Saprolegniales</taxon>
        <taxon>Verrucalvaceae</taxon>
        <taxon>Aphanomyces</taxon>
    </lineage>
</organism>
<gene>
    <name evidence="1" type="ORF">AaE_009776</name>
</gene>
<evidence type="ECO:0000313" key="2">
    <source>
        <dbReference type="Proteomes" id="UP000469452"/>
    </source>
</evidence>
<sequence>MASTFADVVWAPGVSKLFGVDTVHQLLLTECNTTRQVYFEYVAPLFIPQAIGLELTQPIDQGFVENVLFRRRATFLDAMASPSPSDMSFERHEVAATTATTTTATTTTSSSLNNIPMGLFSKEPVHLDVEEDVYVSQSILLSLLLSPSANISDDHRPILQDTFVSHTKLMLEALVHRIATSKDDAQSTLDSLSHLVYASLYGGLVALLQHGAASNVR</sequence>
<dbReference type="Proteomes" id="UP000469452">
    <property type="component" value="Unassembled WGS sequence"/>
</dbReference>
<reference evidence="1 2" key="1">
    <citation type="submission" date="2019-06" db="EMBL/GenBank/DDBJ databases">
        <title>Genomics analysis of Aphanomyces spp. identifies a new class of oomycete effector associated with host adaptation.</title>
        <authorList>
            <person name="Gaulin E."/>
        </authorList>
    </citation>
    <scope>NUCLEOTIDE SEQUENCE [LARGE SCALE GENOMIC DNA]</scope>
    <source>
        <strain evidence="1 2">E</strain>
    </source>
</reference>
<protein>
    <submittedName>
        <fullName evidence="1">Uncharacterized protein</fullName>
    </submittedName>
</protein>